<name>R4YZZ3_9ACTN</name>
<dbReference type="AlphaFoldDB" id="R4YZZ3"/>
<dbReference type="eggNOG" id="COG1184">
    <property type="taxonomic scope" value="Bacteria"/>
</dbReference>
<comment type="caution">
    <text evidence="1">The sequence shown here is derived from an EMBL/GenBank/DDBJ whole genome shotgun (WGS) entry which is preliminary data.</text>
</comment>
<dbReference type="OrthoDB" id="350754at2"/>
<dbReference type="Proteomes" id="UP000018291">
    <property type="component" value="Unassembled WGS sequence"/>
</dbReference>
<keyword evidence="2" id="KW-1185">Reference proteome</keyword>
<protein>
    <submittedName>
        <fullName evidence="1">Uncharacterized protein</fullName>
    </submittedName>
</protein>
<dbReference type="SUPFAM" id="SSF100950">
    <property type="entry name" value="NagB/RpiA/CoA transferase-like"/>
    <property type="match status" value="1"/>
</dbReference>
<evidence type="ECO:0000313" key="2">
    <source>
        <dbReference type="Proteomes" id="UP000018291"/>
    </source>
</evidence>
<sequence>MTDLHPIEHLRYVARSGGVPAAMLVEETAEAVLGLSSRFGQVDSAELLVACRRILSRRPVSGPLWWMAARVVTAADVRREVAELLRELAADRTAVELEAALPHGATVTVVGWSIQAAQGLLRRGDVSVLALDALGEGAELARQLGLRGIVATRVAPEAVAAAVAASDAVLVEASIAGPGEALCVTGSVPAAAVARHLGVPVWLVAGVGYRVPQALYDVAIARWQAEPDGRVEPEPADVGRDPTEPRLRNEERLDVALVDRVACEAGLLAAPPIPTTPNFPRVPELEHLGVVLAERDL</sequence>
<dbReference type="STRING" id="1229780.BN381_310081"/>
<dbReference type="InterPro" id="IPR042529">
    <property type="entry name" value="IF_2B-like_C"/>
</dbReference>
<dbReference type="Gene3D" id="3.40.50.10470">
    <property type="entry name" value="Translation initiation factor eif-2b, domain 2"/>
    <property type="match status" value="1"/>
</dbReference>
<dbReference type="RefSeq" id="WP_012227394.1">
    <property type="nucleotide sequence ID" value="NZ_HG422565.1"/>
</dbReference>
<organism evidence="1 2">
    <name type="scientific">Candidatus Neomicrothrix parvicella RN1</name>
    <dbReference type="NCBI Taxonomy" id="1229780"/>
    <lineage>
        <taxon>Bacteria</taxon>
        <taxon>Bacillati</taxon>
        <taxon>Actinomycetota</taxon>
        <taxon>Acidimicrobiia</taxon>
        <taxon>Acidimicrobiales</taxon>
        <taxon>Microthrixaceae</taxon>
        <taxon>Candidatus Neomicrothrix</taxon>
    </lineage>
</organism>
<dbReference type="HOGENOM" id="CLU_935915_0_0_11"/>
<evidence type="ECO:0000313" key="1">
    <source>
        <dbReference type="EMBL" id="CCM63985.1"/>
    </source>
</evidence>
<proteinExistence type="predicted"/>
<dbReference type="InterPro" id="IPR037171">
    <property type="entry name" value="NagB/RpiA_transferase-like"/>
</dbReference>
<gene>
    <name evidence="1" type="ORF">BN381_310081</name>
</gene>
<dbReference type="EMBL" id="CANL01000025">
    <property type="protein sequence ID" value="CCM63985.1"/>
    <property type="molecule type" value="Genomic_DNA"/>
</dbReference>
<reference evidence="1 2" key="1">
    <citation type="journal article" date="2013" name="ISME J.">
        <title>Metabolic model for the filamentous 'Candidatus Microthrix parvicella' based on genomic and metagenomic analyses.</title>
        <authorList>
            <person name="Jon McIlroy S."/>
            <person name="Kristiansen R."/>
            <person name="Albertsen M."/>
            <person name="Michael Karst S."/>
            <person name="Rossetti S."/>
            <person name="Lund Nielsen J."/>
            <person name="Tandoi V."/>
            <person name="James Seviour R."/>
            <person name="Nielsen P.H."/>
        </authorList>
    </citation>
    <scope>NUCLEOTIDE SEQUENCE [LARGE SCALE GENOMIC DNA]</scope>
    <source>
        <strain evidence="1 2">RN1</strain>
    </source>
</reference>
<accession>R4YZZ3</accession>